<keyword evidence="4" id="KW-0433">Leucine-rich repeat</keyword>
<feature type="domain" description="Gram-positive cocci surface proteins LPxTG" evidence="11">
    <location>
        <begin position="853"/>
        <end position="887"/>
    </location>
</feature>
<dbReference type="SMART" id="SM00369">
    <property type="entry name" value="LRR_TYP"/>
    <property type="match status" value="6"/>
</dbReference>
<feature type="region of interest" description="Disordered" evidence="8">
    <location>
        <begin position="34"/>
        <end position="154"/>
    </location>
</feature>
<dbReference type="InterPro" id="IPR036116">
    <property type="entry name" value="FN3_sf"/>
</dbReference>
<keyword evidence="7" id="KW-0572">Peptidoglycan-anchor</keyword>
<keyword evidence="13" id="KW-1185">Reference proteome</keyword>
<keyword evidence="9" id="KW-1133">Transmembrane helix</keyword>
<dbReference type="InterPro" id="IPR019931">
    <property type="entry name" value="LPXTG_anchor"/>
</dbReference>
<comment type="subcellular location">
    <subcellularLocation>
        <location evidence="1">Secreted</location>
        <location evidence="1">Cell wall</location>
        <topology evidence="1">Peptidoglycan-anchor</topology>
    </subcellularLocation>
</comment>
<keyword evidence="2" id="KW-0134">Cell wall</keyword>
<evidence type="ECO:0000256" key="4">
    <source>
        <dbReference type="ARBA" id="ARBA00022614"/>
    </source>
</evidence>
<dbReference type="Pfam" id="PF12799">
    <property type="entry name" value="LRR_4"/>
    <property type="match status" value="4"/>
</dbReference>
<feature type="compositionally biased region" description="Polar residues" evidence="8">
    <location>
        <begin position="38"/>
        <end position="53"/>
    </location>
</feature>
<comment type="caution">
    <text evidence="12">The sequence shown here is derived from an EMBL/GenBank/DDBJ whole genome shotgun (WGS) entry which is preliminary data.</text>
</comment>
<keyword evidence="3" id="KW-0964">Secreted</keyword>
<evidence type="ECO:0000256" key="5">
    <source>
        <dbReference type="ARBA" id="ARBA00022729"/>
    </source>
</evidence>
<evidence type="ECO:0000256" key="8">
    <source>
        <dbReference type="SAM" id="MobiDB-lite"/>
    </source>
</evidence>
<proteinExistence type="predicted"/>
<dbReference type="Gene3D" id="3.80.10.10">
    <property type="entry name" value="Ribonuclease Inhibitor"/>
    <property type="match status" value="1"/>
</dbReference>
<dbReference type="InterPro" id="IPR003961">
    <property type="entry name" value="FN3_dom"/>
</dbReference>
<dbReference type="InterPro" id="IPR003591">
    <property type="entry name" value="Leu-rich_rpt_typical-subtyp"/>
</dbReference>
<dbReference type="PANTHER" id="PTHR46652">
    <property type="entry name" value="LEUCINE-RICH REPEAT AND IQ DOMAIN-CONTAINING PROTEIN 1-RELATED"/>
    <property type="match status" value="1"/>
</dbReference>
<dbReference type="InterPro" id="IPR050836">
    <property type="entry name" value="SDS22/Internalin_LRR"/>
</dbReference>
<dbReference type="InterPro" id="IPR032675">
    <property type="entry name" value="LRR_dom_sf"/>
</dbReference>
<evidence type="ECO:0000256" key="6">
    <source>
        <dbReference type="ARBA" id="ARBA00022737"/>
    </source>
</evidence>
<reference evidence="12 13" key="1">
    <citation type="submission" date="2020-08" db="EMBL/GenBank/DDBJ databases">
        <title>Genomic Encyclopedia of Type Strains, Phase IV (KMG-IV): sequencing the most valuable type-strain genomes for metagenomic binning, comparative biology and taxonomic classification.</title>
        <authorList>
            <person name="Goeker M."/>
        </authorList>
    </citation>
    <scope>NUCLEOTIDE SEQUENCE [LARGE SCALE GENOMIC DNA]</scope>
    <source>
        <strain evidence="12 13">DSM 11805</strain>
    </source>
</reference>
<keyword evidence="9" id="KW-0812">Transmembrane</keyword>
<dbReference type="PANTHER" id="PTHR46652:SF3">
    <property type="entry name" value="LEUCINE-RICH REPEAT-CONTAINING PROTEIN 9"/>
    <property type="match status" value="1"/>
</dbReference>
<gene>
    <name evidence="12" type="ORF">GGQ92_002062</name>
</gene>
<feature type="compositionally biased region" description="Acidic residues" evidence="8">
    <location>
        <begin position="808"/>
        <end position="834"/>
    </location>
</feature>
<dbReference type="SMART" id="SM00060">
    <property type="entry name" value="FN3"/>
    <property type="match status" value="2"/>
</dbReference>
<accession>A0A841RRP2</accession>
<keyword evidence="9" id="KW-0472">Membrane</keyword>
<dbReference type="SMART" id="SM00365">
    <property type="entry name" value="LRR_SD22"/>
    <property type="match status" value="9"/>
</dbReference>
<dbReference type="PROSITE" id="PS50847">
    <property type="entry name" value="GRAM_POS_ANCHORING"/>
    <property type="match status" value="1"/>
</dbReference>
<feature type="compositionally biased region" description="Acidic residues" evidence="8">
    <location>
        <begin position="61"/>
        <end position="99"/>
    </location>
</feature>
<dbReference type="InterPro" id="IPR025875">
    <property type="entry name" value="Leu-rich_rpt_4"/>
</dbReference>
<name>A0A841RRP2_9BACI</name>
<feature type="compositionally biased region" description="Low complexity" evidence="8">
    <location>
        <begin position="778"/>
        <end position="807"/>
    </location>
</feature>
<dbReference type="SUPFAM" id="SSF49265">
    <property type="entry name" value="Fibronectin type III"/>
    <property type="match status" value="2"/>
</dbReference>
<feature type="compositionally biased region" description="Acidic residues" evidence="8">
    <location>
        <begin position="741"/>
        <end position="764"/>
    </location>
</feature>
<organism evidence="12 13">
    <name type="scientific">Gracilibacillus halotolerans</name>
    <dbReference type="NCBI Taxonomy" id="74386"/>
    <lineage>
        <taxon>Bacteria</taxon>
        <taxon>Bacillati</taxon>
        <taxon>Bacillota</taxon>
        <taxon>Bacilli</taxon>
        <taxon>Bacillales</taxon>
        <taxon>Bacillaceae</taxon>
        <taxon>Gracilibacillus</taxon>
    </lineage>
</organism>
<keyword evidence="5 10" id="KW-0732">Signal</keyword>
<dbReference type="InterPro" id="IPR001611">
    <property type="entry name" value="Leu-rich_rpt"/>
</dbReference>
<feature type="region of interest" description="Disordered" evidence="8">
    <location>
        <begin position="732"/>
        <end position="855"/>
    </location>
</feature>
<dbReference type="Gene3D" id="2.60.40.10">
    <property type="entry name" value="Immunoglobulins"/>
    <property type="match status" value="1"/>
</dbReference>
<dbReference type="Pfam" id="PF00746">
    <property type="entry name" value="Gram_pos_anchor"/>
    <property type="match status" value="1"/>
</dbReference>
<dbReference type="Proteomes" id="UP000572212">
    <property type="component" value="Unassembled WGS sequence"/>
</dbReference>
<evidence type="ECO:0000313" key="13">
    <source>
        <dbReference type="Proteomes" id="UP000572212"/>
    </source>
</evidence>
<feature type="signal peptide" evidence="10">
    <location>
        <begin position="1"/>
        <end position="31"/>
    </location>
</feature>
<feature type="compositionally biased region" description="Acidic residues" evidence="8">
    <location>
        <begin position="118"/>
        <end position="154"/>
    </location>
</feature>
<evidence type="ECO:0000256" key="3">
    <source>
        <dbReference type="ARBA" id="ARBA00022525"/>
    </source>
</evidence>
<dbReference type="NCBIfam" id="TIGR01167">
    <property type="entry name" value="LPXTG_anchor"/>
    <property type="match status" value="1"/>
</dbReference>
<dbReference type="RefSeq" id="WP_184248106.1">
    <property type="nucleotide sequence ID" value="NZ_BAAACU010000055.1"/>
</dbReference>
<dbReference type="CDD" id="cd00063">
    <property type="entry name" value="FN3"/>
    <property type="match status" value="1"/>
</dbReference>
<dbReference type="EMBL" id="JACHON010000009">
    <property type="protein sequence ID" value="MBB6513258.1"/>
    <property type="molecule type" value="Genomic_DNA"/>
</dbReference>
<evidence type="ECO:0000313" key="12">
    <source>
        <dbReference type="EMBL" id="MBB6513258.1"/>
    </source>
</evidence>
<sequence length="887" mass="98198">MRRKKFTRFISGFSAIVLVLSLVLMPVQVLAETEQDGDQTQSVNNEEFVTEQANEAADNATEGENEESEESTDSAESEEITADEVEETEADSVETDSTEAETQQVQEEEEIEAAVNEELVEEPEEFLEDSEVTTLAEDENDGSEVQEPELILSEEEVTKDSVTVSWESSGLQDVEEIEVYLNFELVDTVSADTTSYTFEGLTLGEEYTINLLTDNYVFSNYLYSTPYWTNEELVPVSIETKVDVPIQDELLLIRGNEESTEGVEESHYLSSANELVELSLPVGSFEAILYSGSDPSISESITFQVQDGVNYANNPIELQFNLGEMREESEPFEFEIVDVDETSFTIKWSDVTKLLSISLFGTGSDLGDTRDYIEQILLENGVTEYTFTDLTPNILYNIYLEMQYLHDLSDLESVKVKTDGEDADAPEVTFESDNLKQAVSEEVGVHTRNVTEKDIEYLENLTVTDGDIASLKGLELAHNLRLLYLLENKISDLSPIEQLENLEDLSIGFNQVQDLSSLENLTTLSYLNLNNNEVSDLSPISNLTNLITLRIGYNHIENIDILENFNKLQYLDISSNPLSDYSIVGDIPTLTDLTMSDLGITDINFLSNLQQLKSLYLSNNAIDDIQVLSGFDQLNNLSLSSNNISNLSPLEGLTNLQSVNLQSNNITDISPLANLTEIESLNLSNNPIESVSTLGELSNLQSVYLYGIELSNDDNELLERLSENGVFVYHENFIDDRQEVPEEEDEDTDDDGPEEDDPANDDDGSNNNDNGGTEDNDTGSNNGGSENDNTDSNNEGLENDNTGSNNGDSDEDDNVSTDATDGDNETAEDQDSGDSEAAGTSSDTDSDDKDNQLPNTATNTFNLILFGTVILVAGMISLYFTRKTKNS</sequence>
<evidence type="ECO:0000259" key="11">
    <source>
        <dbReference type="PROSITE" id="PS50847"/>
    </source>
</evidence>
<evidence type="ECO:0000256" key="10">
    <source>
        <dbReference type="SAM" id="SignalP"/>
    </source>
</evidence>
<protein>
    <submittedName>
        <fullName evidence="12">LPXTG-motif cell wall-anchored protein</fullName>
    </submittedName>
</protein>
<keyword evidence="6" id="KW-0677">Repeat</keyword>
<evidence type="ECO:0000256" key="2">
    <source>
        <dbReference type="ARBA" id="ARBA00022512"/>
    </source>
</evidence>
<evidence type="ECO:0000256" key="7">
    <source>
        <dbReference type="ARBA" id="ARBA00023088"/>
    </source>
</evidence>
<dbReference type="AlphaFoldDB" id="A0A841RRP2"/>
<evidence type="ECO:0000256" key="9">
    <source>
        <dbReference type="SAM" id="Phobius"/>
    </source>
</evidence>
<feature type="transmembrane region" description="Helical" evidence="9">
    <location>
        <begin position="861"/>
        <end position="881"/>
    </location>
</feature>
<dbReference type="InterPro" id="IPR013783">
    <property type="entry name" value="Ig-like_fold"/>
</dbReference>
<dbReference type="PROSITE" id="PS51450">
    <property type="entry name" value="LRR"/>
    <property type="match status" value="8"/>
</dbReference>
<evidence type="ECO:0000256" key="1">
    <source>
        <dbReference type="ARBA" id="ARBA00004168"/>
    </source>
</evidence>
<dbReference type="SUPFAM" id="SSF52058">
    <property type="entry name" value="L domain-like"/>
    <property type="match status" value="1"/>
</dbReference>
<feature type="chain" id="PRO_5032683341" evidence="10">
    <location>
        <begin position="32"/>
        <end position="887"/>
    </location>
</feature>